<dbReference type="Gene3D" id="3.40.50.1000">
    <property type="entry name" value="HAD superfamily/HAD-like"/>
    <property type="match status" value="1"/>
</dbReference>
<dbReference type="OrthoDB" id="9798208at2"/>
<dbReference type="eggNOG" id="COG0561">
    <property type="taxonomic scope" value="Bacteria"/>
</dbReference>
<dbReference type="PANTHER" id="PTHR10000">
    <property type="entry name" value="PHOSPHOSERINE PHOSPHATASE"/>
    <property type="match status" value="1"/>
</dbReference>
<dbReference type="GO" id="GO:0000287">
    <property type="term" value="F:magnesium ion binding"/>
    <property type="evidence" value="ECO:0007669"/>
    <property type="project" value="TreeGrafter"/>
</dbReference>
<dbReference type="Pfam" id="PF03061">
    <property type="entry name" value="4HBT"/>
    <property type="match status" value="1"/>
</dbReference>
<dbReference type="Pfam" id="PF08282">
    <property type="entry name" value="Hydrolase_3"/>
    <property type="match status" value="1"/>
</dbReference>
<evidence type="ECO:0000313" key="4">
    <source>
        <dbReference type="Proteomes" id="UP000008630"/>
    </source>
</evidence>
<dbReference type="STRING" id="693979.Bache_1753"/>
<dbReference type="HOGENOM" id="CLU_044146_0_3_10"/>
<dbReference type="Proteomes" id="UP000008630">
    <property type="component" value="Chromosome"/>
</dbReference>
<evidence type="ECO:0000256" key="1">
    <source>
        <dbReference type="ARBA" id="ARBA00022801"/>
    </source>
</evidence>
<organism evidence="3 4">
    <name type="scientific">Bacteroides helcogenes (strain ATCC 35417 / DSM 20613 / JCM 6297 / CCUG 15421 / P 36-108)</name>
    <dbReference type="NCBI Taxonomy" id="693979"/>
    <lineage>
        <taxon>Bacteria</taxon>
        <taxon>Pseudomonadati</taxon>
        <taxon>Bacteroidota</taxon>
        <taxon>Bacteroidia</taxon>
        <taxon>Bacteroidales</taxon>
        <taxon>Bacteroidaceae</taxon>
        <taxon>Bacteroides</taxon>
    </lineage>
</organism>
<dbReference type="PATRIC" id="fig|693979.3.peg.1853"/>
<dbReference type="CDD" id="cd03443">
    <property type="entry name" value="PaaI_thioesterase"/>
    <property type="match status" value="1"/>
</dbReference>
<dbReference type="PROSITE" id="PS01228">
    <property type="entry name" value="COF_1"/>
    <property type="match status" value="1"/>
</dbReference>
<protein>
    <submittedName>
        <fullName evidence="3">Cof-like hydrolase</fullName>
    </submittedName>
</protein>
<dbReference type="InterPro" id="IPR000150">
    <property type="entry name" value="Cof"/>
</dbReference>
<reference evidence="3 4" key="2">
    <citation type="journal article" date="2011" name="Stand. Genomic Sci.">
        <title>Complete genome sequence of Bacteroides helcogenes type strain (P 36-108).</title>
        <authorList>
            <person name="Pati A."/>
            <person name="Gronow S."/>
            <person name="Zeytun A."/>
            <person name="Lapidus A."/>
            <person name="Nolan M."/>
            <person name="Hammon N."/>
            <person name="Deshpande S."/>
            <person name="Cheng J.F."/>
            <person name="Tapia R."/>
            <person name="Han C."/>
            <person name="Goodwin L."/>
            <person name="Pitluck S."/>
            <person name="Liolios K."/>
            <person name="Pagani I."/>
            <person name="Ivanova N."/>
            <person name="Mavromatis K."/>
            <person name="Chen A."/>
            <person name="Palaniappan K."/>
            <person name="Land M."/>
            <person name="Hauser L."/>
            <person name="Chang Y.J."/>
            <person name="Jeffries C.D."/>
            <person name="Detter J.C."/>
            <person name="Brambilla E."/>
            <person name="Rohde M."/>
            <person name="Goker M."/>
            <person name="Woyke T."/>
            <person name="Bristow J."/>
            <person name="Eisen J.A."/>
            <person name="Markowitz V."/>
            <person name="Hugenholtz P."/>
            <person name="Kyrpides N.C."/>
            <person name="Klenk H.P."/>
            <person name="Lucas S."/>
        </authorList>
    </citation>
    <scope>NUCLEOTIDE SEQUENCE [LARGE SCALE GENOMIC DNA]</scope>
    <source>
        <strain evidence="4">ATCC 35417 / DSM 20613 / JCM 6297 / CCUG 15421 / P 36-108</strain>
    </source>
</reference>
<keyword evidence="4" id="KW-1185">Reference proteome</keyword>
<dbReference type="KEGG" id="bhl:Bache_1753"/>
<evidence type="ECO:0000313" key="3">
    <source>
        <dbReference type="EMBL" id="ADV43739.1"/>
    </source>
</evidence>
<dbReference type="SUPFAM" id="SSF54637">
    <property type="entry name" value="Thioesterase/thiol ester dehydrase-isomerase"/>
    <property type="match status" value="1"/>
</dbReference>
<dbReference type="InterPro" id="IPR006683">
    <property type="entry name" value="Thioestr_dom"/>
</dbReference>
<name>E6SNJ0_BACT6</name>
<dbReference type="GO" id="GO:0016289">
    <property type="term" value="F:acyl-CoA hydrolase activity"/>
    <property type="evidence" value="ECO:0007669"/>
    <property type="project" value="UniProtKB-ARBA"/>
</dbReference>
<dbReference type="SUPFAM" id="SSF56784">
    <property type="entry name" value="HAD-like"/>
    <property type="match status" value="1"/>
</dbReference>
<dbReference type="SFLD" id="SFLDG01144">
    <property type="entry name" value="C2.B.4:_PGP_Like"/>
    <property type="match status" value="1"/>
</dbReference>
<dbReference type="InterPro" id="IPR029069">
    <property type="entry name" value="HotDog_dom_sf"/>
</dbReference>
<accession>E6SNJ0</accession>
<reference key="1">
    <citation type="submission" date="2010-11" db="EMBL/GenBank/DDBJ databases">
        <title>The complete genome of Bacteroides helcogenes P 36-108.</title>
        <authorList>
            <consortium name="US DOE Joint Genome Institute (JGI-PGF)"/>
            <person name="Lucas S."/>
            <person name="Copeland A."/>
            <person name="Lapidus A."/>
            <person name="Bruce D."/>
            <person name="Goodwin L."/>
            <person name="Pitluck S."/>
            <person name="Kyrpides N."/>
            <person name="Mavromatis K."/>
            <person name="Ivanova N."/>
            <person name="Zeytun A."/>
            <person name="Brettin T."/>
            <person name="Detter J.C."/>
            <person name="Tapia R."/>
            <person name="Han C."/>
            <person name="Land M."/>
            <person name="Hauser L."/>
            <person name="Markowitz V."/>
            <person name="Cheng J.-F."/>
            <person name="Hugenholtz P."/>
            <person name="Woyke T."/>
            <person name="Wu D."/>
            <person name="Gronow S."/>
            <person name="Wellnitz S."/>
            <person name="Brambilla E."/>
            <person name="Klenk H.-P."/>
            <person name="Eisen J.A."/>
        </authorList>
    </citation>
    <scope>NUCLEOTIDE SEQUENCE</scope>
    <source>
        <strain>P 36-108</strain>
    </source>
</reference>
<dbReference type="SFLD" id="SFLDG01140">
    <property type="entry name" value="C2.B:_Phosphomannomutase_and_P"/>
    <property type="match status" value="1"/>
</dbReference>
<dbReference type="EMBL" id="CP002352">
    <property type="protein sequence ID" value="ADV43739.1"/>
    <property type="molecule type" value="Genomic_DNA"/>
</dbReference>
<dbReference type="PANTHER" id="PTHR10000:SF8">
    <property type="entry name" value="HAD SUPERFAMILY HYDROLASE-LIKE, TYPE 3"/>
    <property type="match status" value="1"/>
</dbReference>
<dbReference type="InterPro" id="IPR003736">
    <property type="entry name" value="PAAI_dom"/>
</dbReference>
<dbReference type="GO" id="GO:0005829">
    <property type="term" value="C:cytosol"/>
    <property type="evidence" value="ECO:0007669"/>
    <property type="project" value="TreeGrafter"/>
</dbReference>
<dbReference type="NCBIfam" id="TIGR00099">
    <property type="entry name" value="Cof-subfamily"/>
    <property type="match status" value="1"/>
</dbReference>
<dbReference type="eggNOG" id="COG2050">
    <property type="taxonomic scope" value="Bacteria"/>
</dbReference>
<gene>
    <name evidence="3" type="ordered locus">Bache_1753</name>
</gene>
<dbReference type="CDD" id="cd07516">
    <property type="entry name" value="HAD_Pase"/>
    <property type="match status" value="1"/>
</dbReference>
<dbReference type="RefSeq" id="WP_013547333.1">
    <property type="nucleotide sequence ID" value="NC_014933.1"/>
</dbReference>
<dbReference type="NCBIfam" id="TIGR01484">
    <property type="entry name" value="HAD-SF-IIB"/>
    <property type="match status" value="1"/>
</dbReference>
<feature type="domain" description="Thioesterase" evidence="2">
    <location>
        <begin position="320"/>
        <end position="397"/>
    </location>
</feature>
<evidence type="ECO:0000259" key="2">
    <source>
        <dbReference type="Pfam" id="PF03061"/>
    </source>
</evidence>
<dbReference type="InterPro" id="IPR006379">
    <property type="entry name" value="HAD-SF_hydro_IIB"/>
</dbReference>
<dbReference type="InterPro" id="IPR023214">
    <property type="entry name" value="HAD_sf"/>
</dbReference>
<proteinExistence type="predicted"/>
<dbReference type="GO" id="GO:0016791">
    <property type="term" value="F:phosphatase activity"/>
    <property type="evidence" value="ECO:0007669"/>
    <property type="project" value="TreeGrafter"/>
</dbReference>
<dbReference type="SFLD" id="SFLDS00003">
    <property type="entry name" value="Haloacid_Dehalogenase"/>
    <property type="match status" value="1"/>
</dbReference>
<keyword evidence="1 3" id="KW-0378">Hydrolase</keyword>
<dbReference type="NCBIfam" id="TIGR00369">
    <property type="entry name" value="unchar_dom_1"/>
    <property type="match status" value="1"/>
</dbReference>
<sequence length="410" mass="44919">MKYKLLVLDVDGTLLNNAREVSKRTLTAILKVQQMGVRIVLASGRPTYGLISLAKTLELGNYGGFIISYNGCQIIKAQNGEILFERRINPEMLPYLEMKARKNGCAIFTYHDDELIADNPANEYIQNEAQLNSLKIIKEEEFSTAIDFAPCKCMLVSDDKKVLASLEEHWRKRLNGTLDVFRSEPYFLEVVPCGIDKANTLGVLLEHLSVKREEVIAVGDGVCDVTMLQLAGLGVAMGHAQNSVKICADYVTTSNEEDGVAQAIEKIILAEVHAGEIPLDLLNEQARHALMGNLGIQYTYASEERIEATMPVDERTRQPFGILHGGATLALAETVAGLGSMIICRPDEIVVGMQVSGNHISSAHEGDTVRAVGTIVHKGRSSHVWNVDVFTSTNKLVSSIRVVNSVIKKG</sequence>
<dbReference type="InterPro" id="IPR036412">
    <property type="entry name" value="HAD-like_sf"/>
</dbReference>
<dbReference type="Gene3D" id="3.30.1240.10">
    <property type="match status" value="1"/>
</dbReference>
<dbReference type="AlphaFoldDB" id="E6SNJ0"/>
<dbReference type="Gene3D" id="3.10.129.10">
    <property type="entry name" value="Hotdog Thioesterase"/>
    <property type="match status" value="1"/>
</dbReference>